<reference evidence="2 3" key="1">
    <citation type="journal article" date="2020" name="G3 (Bethesda)">
        <title>CeMbio - The Caenorhabditis elegans Microbiome Resource.</title>
        <authorList>
            <person name="Dirksen P."/>
            <person name="Assie A."/>
            <person name="Zimmermann J."/>
            <person name="Zhang F."/>
            <person name="Tietje A.M."/>
            <person name="Marsh S.A."/>
            <person name="Felix M.A."/>
            <person name="Shapira M."/>
            <person name="Kaleta C."/>
            <person name="Schulenburg H."/>
            <person name="Samuel B."/>
        </authorList>
    </citation>
    <scope>NUCLEOTIDE SEQUENCE [LARGE SCALE GENOMIC DNA]</scope>
    <source>
        <strain evidence="2 3">BIGb0170</strain>
    </source>
</reference>
<protein>
    <submittedName>
        <fullName evidence="2">Uncharacterized protein</fullName>
    </submittedName>
</protein>
<keyword evidence="3" id="KW-1185">Reference proteome</keyword>
<accession>A0A7G5E1U8</accession>
<evidence type="ECO:0000313" key="3">
    <source>
        <dbReference type="Proteomes" id="UP000515450"/>
    </source>
</evidence>
<dbReference type="AlphaFoldDB" id="A0A7G5E1U8"/>
<proteinExistence type="predicted"/>
<feature type="chain" id="PRO_5028839649" evidence="1">
    <location>
        <begin position="20"/>
        <end position="296"/>
    </location>
</feature>
<gene>
    <name evidence="2" type="ORF">HS960_10015</name>
</gene>
<dbReference type="Proteomes" id="UP000515450">
    <property type="component" value="Chromosome"/>
</dbReference>
<evidence type="ECO:0000313" key="2">
    <source>
        <dbReference type="EMBL" id="QMV67973.1"/>
    </source>
</evidence>
<dbReference type="EMBL" id="CP058555">
    <property type="protein sequence ID" value="QMV67973.1"/>
    <property type="molecule type" value="Genomic_DNA"/>
</dbReference>
<sequence>MMKYFLSFVLLAATTFAKAQIKLDQKDLHNLIAIAELYSYNTDARGGQFAKSIDSLRTPKLNSIVDALIAVGKGDHTILETRFLARPNDEELVLWYVIREIHYNRTNEKVTAIPAAAVANEVLSKQIDSRWLLDNYYYRIHGGITSLFNEADLSKYNFNIDSLGFKDETEKAIFFLNMMDALVGGRFKVLQMMKNNKKILEFCDKLPKFNGKEYFYFKNFDYADFEWIGYDKTVAYNEWHIGGFYSTLIAQFSAFAELQDKKRMQEIYFNSILHEPKYFKFTQSKDELQSFYDKSK</sequence>
<name>A0A7G5E1U8_9SPHI</name>
<organism evidence="2 3">
    <name type="scientific">Sphingobacterium paramultivorum</name>
    <dbReference type="NCBI Taxonomy" id="2886510"/>
    <lineage>
        <taxon>Bacteria</taxon>
        <taxon>Pseudomonadati</taxon>
        <taxon>Bacteroidota</taxon>
        <taxon>Sphingobacteriia</taxon>
        <taxon>Sphingobacteriales</taxon>
        <taxon>Sphingobacteriaceae</taxon>
        <taxon>Sphingobacterium</taxon>
    </lineage>
</organism>
<evidence type="ECO:0000256" key="1">
    <source>
        <dbReference type="SAM" id="SignalP"/>
    </source>
</evidence>
<keyword evidence="1" id="KW-0732">Signal</keyword>
<feature type="signal peptide" evidence="1">
    <location>
        <begin position="1"/>
        <end position="19"/>
    </location>
</feature>
<dbReference type="RefSeq" id="WP_182332489.1">
    <property type="nucleotide sequence ID" value="NZ_CP058555.1"/>
</dbReference>